<dbReference type="Gene3D" id="3.40.50.150">
    <property type="entry name" value="Vaccinia Virus protein VP39"/>
    <property type="match status" value="1"/>
</dbReference>
<dbReference type="AlphaFoldDB" id="X1EH75"/>
<proteinExistence type="predicted"/>
<feature type="non-terminal residue" evidence="1">
    <location>
        <position position="162"/>
    </location>
</feature>
<protein>
    <recommendedName>
        <fullName evidence="2">Methyltransferase type 12 domain-containing protein</fullName>
    </recommendedName>
</protein>
<name>X1EH75_9ZZZZ</name>
<comment type="caution">
    <text evidence="1">The sequence shown here is derived from an EMBL/GenBank/DDBJ whole genome shotgun (WGS) entry which is preliminary data.</text>
</comment>
<dbReference type="EMBL" id="BART01037015">
    <property type="protein sequence ID" value="GAH16454.1"/>
    <property type="molecule type" value="Genomic_DNA"/>
</dbReference>
<dbReference type="InterPro" id="IPR029063">
    <property type="entry name" value="SAM-dependent_MTases_sf"/>
</dbReference>
<reference evidence="1" key="1">
    <citation type="journal article" date="2014" name="Front. Microbiol.">
        <title>High frequency of phylogenetically diverse reductive dehalogenase-homologous genes in deep subseafloor sedimentary metagenomes.</title>
        <authorList>
            <person name="Kawai M."/>
            <person name="Futagami T."/>
            <person name="Toyoda A."/>
            <person name="Takaki Y."/>
            <person name="Nishi S."/>
            <person name="Hori S."/>
            <person name="Arai W."/>
            <person name="Tsubouchi T."/>
            <person name="Morono Y."/>
            <person name="Uchiyama I."/>
            <person name="Ito T."/>
            <person name="Fujiyama A."/>
            <person name="Inagaki F."/>
            <person name="Takami H."/>
        </authorList>
    </citation>
    <scope>NUCLEOTIDE SEQUENCE</scope>
    <source>
        <strain evidence="1">Expedition CK06-06</strain>
    </source>
</reference>
<accession>X1EH75</accession>
<evidence type="ECO:0000313" key="1">
    <source>
        <dbReference type="EMBL" id="GAH16454.1"/>
    </source>
</evidence>
<gene>
    <name evidence="1" type="ORF">S01H4_62143</name>
</gene>
<organism evidence="1">
    <name type="scientific">marine sediment metagenome</name>
    <dbReference type="NCBI Taxonomy" id="412755"/>
    <lineage>
        <taxon>unclassified sequences</taxon>
        <taxon>metagenomes</taxon>
        <taxon>ecological metagenomes</taxon>
    </lineage>
</organism>
<sequence length="162" mass="18367">LQFHLSPGDEREVYDLHHNCPDDPGYRQFLSRLVDPLLERLAPKSYGLDFGSGPGPTLSVILAEQGHQMSVYDPYYAPNQQALADHYDFITSTEVVEHLAAPGQELSRLWALLKPGGWLGIMTKLVIDQSAFGSWHYKNDPTHISFFSVQTFEHLAQRWGTR</sequence>
<dbReference type="Pfam" id="PF13489">
    <property type="entry name" value="Methyltransf_23"/>
    <property type="match status" value="1"/>
</dbReference>
<dbReference type="SUPFAM" id="SSF53335">
    <property type="entry name" value="S-adenosyl-L-methionine-dependent methyltransferases"/>
    <property type="match status" value="1"/>
</dbReference>
<feature type="non-terminal residue" evidence="1">
    <location>
        <position position="1"/>
    </location>
</feature>
<evidence type="ECO:0008006" key="2">
    <source>
        <dbReference type="Google" id="ProtNLM"/>
    </source>
</evidence>